<evidence type="ECO:0000256" key="10">
    <source>
        <dbReference type="HAMAP-Rule" id="MF_00015"/>
    </source>
</evidence>
<evidence type="ECO:0000256" key="3">
    <source>
        <dbReference type="ARBA" id="ARBA00022763"/>
    </source>
</evidence>
<comment type="subunit">
    <text evidence="10">Homodimer.</text>
</comment>
<evidence type="ECO:0000256" key="2">
    <source>
        <dbReference type="ARBA" id="ARBA00022705"/>
    </source>
</evidence>
<evidence type="ECO:0000256" key="7">
    <source>
        <dbReference type="ARBA" id="ARBA00023163"/>
    </source>
</evidence>
<dbReference type="EC" id="3.4.21.88" evidence="10"/>
<keyword evidence="5 10" id="KW-0805">Transcription regulation</keyword>
<sequence>MTTLTEKQQDILAVIRQQIEIRGHAPTVREIGALVNLSSSCTVKKHLDNLELKGYIRRDRYKRGIELMDEGTPMQLGRAICVPLLGKVAGGVPMLAEQSETPEMLPLPLSLLPRGSESGRDLFALEVTGRSMVGAGIDNGDIVIARKQTTARDGEIVVALIGDDATVKTFYGEKGGVRLQPQNPDFEPIISQDVSILGRVLLAIKKF</sequence>
<protein>
    <recommendedName>
        <fullName evidence="10">LexA repressor</fullName>
        <ecNumber evidence="10">3.4.21.88</ecNumber>
    </recommendedName>
</protein>
<dbReference type="GO" id="GO:0006260">
    <property type="term" value="P:DNA replication"/>
    <property type="evidence" value="ECO:0007669"/>
    <property type="project" value="UniProtKB-UniRule"/>
</dbReference>
<keyword evidence="4 10" id="KW-0378">Hydrolase</keyword>
<dbReference type="GO" id="GO:0009432">
    <property type="term" value="P:SOS response"/>
    <property type="evidence" value="ECO:0007669"/>
    <property type="project" value="UniProtKB-UniRule"/>
</dbReference>
<dbReference type="Gene3D" id="2.10.109.10">
    <property type="entry name" value="Umud Fragment, subunit A"/>
    <property type="match status" value="1"/>
</dbReference>
<dbReference type="Gene3D" id="1.10.10.10">
    <property type="entry name" value="Winged helix-like DNA-binding domain superfamily/Winged helix DNA-binding domain"/>
    <property type="match status" value="1"/>
</dbReference>
<name>A0A402CT31_9BACT</name>
<keyword evidence="2 10" id="KW-0235">DNA replication</keyword>
<evidence type="ECO:0000256" key="4">
    <source>
        <dbReference type="ARBA" id="ARBA00022801"/>
    </source>
</evidence>
<dbReference type="NCBIfam" id="TIGR00498">
    <property type="entry name" value="lexA"/>
    <property type="match status" value="1"/>
</dbReference>
<dbReference type="InterPro" id="IPR006200">
    <property type="entry name" value="LexA"/>
</dbReference>
<dbReference type="AlphaFoldDB" id="A0A402CT31"/>
<dbReference type="InterPro" id="IPR050077">
    <property type="entry name" value="LexA_repressor"/>
</dbReference>
<dbReference type="Proteomes" id="UP000287394">
    <property type="component" value="Chromosome"/>
</dbReference>
<dbReference type="CDD" id="cd06529">
    <property type="entry name" value="S24_LexA-like"/>
    <property type="match status" value="1"/>
</dbReference>
<dbReference type="GO" id="GO:0003677">
    <property type="term" value="F:DNA binding"/>
    <property type="evidence" value="ECO:0007669"/>
    <property type="project" value="UniProtKB-UniRule"/>
</dbReference>
<proteinExistence type="inferred from homology"/>
<dbReference type="PANTHER" id="PTHR33516">
    <property type="entry name" value="LEXA REPRESSOR"/>
    <property type="match status" value="1"/>
</dbReference>
<comment type="caution">
    <text evidence="10">Lacks conserved residue(s) required for the propagation of feature annotation.</text>
</comment>
<dbReference type="KEGG" id="ccot:CCAX7_29400"/>
<dbReference type="Pfam" id="PF01726">
    <property type="entry name" value="LexA_DNA_bind"/>
    <property type="match status" value="1"/>
</dbReference>
<comment type="function">
    <text evidence="10">Represses a number of genes involved in the response to DNA damage (SOS response), including recA and lexA. In the presence of single-stranded DNA, RecA interacts with LexA causing an autocatalytic cleavage which disrupts the DNA-binding part of LexA, leading to derepression of the SOS regulon and eventually DNA repair.</text>
</comment>
<dbReference type="InterPro" id="IPR015927">
    <property type="entry name" value="Peptidase_S24_S26A/B/C"/>
</dbReference>
<dbReference type="GO" id="GO:0006281">
    <property type="term" value="P:DNA repair"/>
    <property type="evidence" value="ECO:0007669"/>
    <property type="project" value="UniProtKB-UniRule"/>
</dbReference>
<evidence type="ECO:0000256" key="9">
    <source>
        <dbReference type="ARBA" id="ARBA00023236"/>
    </source>
</evidence>
<dbReference type="InterPro" id="IPR039418">
    <property type="entry name" value="LexA-like"/>
</dbReference>
<dbReference type="OrthoDB" id="9802364at2"/>
<feature type="DNA-binding region" description="H-T-H motif" evidence="10">
    <location>
        <begin position="28"/>
        <end position="48"/>
    </location>
</feature>
<evidence type="ECO:0000313" key="12">
    <source>
        <dbReference type="Proteomes" id="UP000287394"/>
    </source>
</evidence>
<dbReference type="PANTHER" id="PTHR33516:SF2">
    <property type="entry name" value="LEXA REPRESSOR-RELATED"/>
    <property type="match status" value="1"/>
</dbReference>
<dbReference type="InterPro" id="IPR036286">
    <property type="entry name" value="LexA/Signal_pep-like_sf"/>
</dbReference>
<dbReference type="Pfam" id="PF00717">
    <property type="entry name" value="Peptidase_S24"/>
    <property type="match status" value="1"/>
</dbReference>
<evidence type="ECO:0000256" key="1">
    <source>
        <dbReference type="ARBA" id="ARBA00022491"/>
    </source>
</evidence>
<keyword evidence="3 10" id="KW-0227">DNA damage</keyword>
<dbReference type="InterPro" id="IPR006199">
    <property type="entry name" value="LexA_DNA-bd_dom"/>
</dbReference>
<organism evidence="11 12">
    <name type="scientific">Capsulimonas corticalis</name>
    <dbReference type="NCBI Taxonomy" id="2219043"/>
    <lineage>
        <taxon>Bacteria</taxon>
        <taxon>Bacillati</taxon>
        <taxon>Armatimonadota</taxon>
        <taxon>Armatimonadia</taxon>
        <taxon>Capsulimonadales</taxon>
        <taxon>Capsulimonadaceae</taxon>
        <taxon>Capsulimonas</taxon>
    </lineage>
</organism>
<keyword evidence="7 10" id="KW-0804">Transcription</keyword>
<dbReference type="EMBL" id="AP025739">
    <property type="protein sequence ID" value="BDI30889.1"/>
    <property type="molecule type" value="Genomic_DNA"/>
</dbReference>
<evidence type="ECO:0000256" key="8">
    <source>
        <dbReference type="ARBA" id="ARBA00023204"/>
    </source>
</evidence>
<dbReference type="InterPro" id="IPR036390">
    <property type="entry name" value="WH_DNA-bd_sf"/>
</dbReference>
<gene>
    <name evidence="10" type="primary">lexA</name>
    <name evidence="11" type="ORF">CCAX7_29400</name>
</gene>
<dbReference type="GO" id="GO:0045892">
    <property type="term" value="P:negative regulation of DNA-templated transcription"/>
    <property type="evidence" value="ECO:0007669"/>
    <property type="project" value="UniProtKB-UniRule"/>
</dbReference>
<dbReference type="HAMAP" id="MF_00015">
    <property type="entry name" value="LexA"/>
    <property type="match status" value="1"/>
</dbReference>
<evidence type="ECO:0000256" key="6">
    <source>
        <dbReference type="ARBA" id="ARBA00023125"/>
    </source>
</evidence>
<keyword evidence="8 10" id="KW-0234">DNA repair</keyword>
<evidence type="ECO:0000313" key="11">
    <source>
        <dbReference type="EMBL" id="BDI30889.1"/>
    </source>
</evidence>
<dbReference type="SUPFAM" id="SSF46785">
    <property type="entry name" value="Winged helix' DNA-binding domain"/>
    <property type="match status" value="1"/>
</dbReference>
<feature type="active site" description="For autocatalytic cleavage activity" evidence="10">
    <location>
        <position position="168"/>
    </location>
</feature>
<evidence type="ECO:0000256" key="5">
    <source>
        <dbReference type="ARBA" id="ARBA00023015"/>
    </source>
</evidence>
<keyword evidence="10" id="KW-0068">Autocatalytic cleavage</keyword>
<dbReference type="RefSeq" id="WP_119320529.1">
    <property type="nucleotide sequence ID" value="NZ_AP025739.1"/>
</dbReference>
<dbReference type="GO" id="GO:0004252">
    <property type="term" value="F:serine-type endopeptidase activity"/>
    <property type="evidence" value="ECO:0007669"/>
    <property type="project" value="UniProtKB-UniRule"/>
</dbReference>
<dbReference type="GO" id="GO:0006508">
    <property type="term" value="P:proteolysis"/>
    <property type="evidence" value="ECO:0007669"/>
    <property type="project" value="InterPro"/>
</dbReference>
<dbReference type="InterPro" id="IPR036388">
    <property type="entry name" value="WH-like_DNA-bd_sf"/>
</dbReference>
<reference evidence="11 12" key="1">
    <citation type="journal article" date="2019" name="Int. J. Syst. Evol. Microbiol.">
        <title>Capsulimonas corticalis gen. nov., sp. nov., an aerobic capsulated bacterium, of a novel bacterial order, Capsulimonadales ord. nov., of the class Armatimonadia of the phylum Armatimonadetes.</title>
        <authorList>
            <person name="Li J."/>
            <person name="Kudo C."/>
            <person name="Tonouchi A."/>
        </authorList>
    </citation>
    <scope>NUCLEOTIDE SEQUENCE [LARGE SCALE GENOMIC DNA]</scope>
    <source>
        <strain evidence="11 12">AX-7</strain>
    </source>
</reference>
<dbReference type="SUPFAM" id="SSF51306">
    <property type="entry name" value="LexA/Signal peptidase"/>
    <property type="match status" value="1"/>
</dbReference>
<accession>A0A402CT31</accession>
<comment type="catalytic activity">
    <reaction evidence="10">
        <text>Hydrolysis of Ala-|-Gly bond in repressor LexA.</text>
        <dbReference type="EC" id="3.4.21.88"/>
    </reaction>
</comment>
<comment type="similarity">
    <text evidence="10">Belongs to the peptidase S24 family.</text>
</comment>
<keyword evidence="9 10" id="KW-0742">SOS response</keyword>
<keyword evidence="1 10" id="KW-0678">Repressor</keyword>
<keyword evidence="6 10" id="KW-0238">DNA-binding</keyword>
<feature type="active site" description="For autocatalytic cleavage activity" evidence="10">
    <location>
        <position position="131"/>
    </location>
</feature>
<keyword evidence="12" id="KW-1185">Reference proteome</keyword>